<dbReference type="AlphaFoldDB" id="A0A444FI66"/>
<gene>
    <name evidence="1" type="ORF">B296_00010712</name>
</gene>
<dbReference type="Gene3D" id="3.90.640.10">
    <property type="entry name" value="Actin, Chain A, domain 4"/>
    <property type="match status" value="1"/>
</dbReference>
<dbReference type="Proteomes" id="UP000287651">
    <property type="component" value="Unassembled WGS sequence"/>
</dbReference>
<evidence type="ECO:0000313" key="2">
    <source>
        <dbReference type="Proteomes" id="UP000287651"/>
    </source>
</evidence>
<accession>A0A444FI66</accession>
<dbReference type="Gene3D" id="3.30.420.40">
    <property type="match status" value="1"/>
</dbReference>
<evidence type="ECO:0000313" key="1">
    <source>
        <dbReference type="EMBL" id="RRT79656.1"/>
    </source>
</evidence>
<reference evidence="1 2" key="1">
    <citation type="journal article" date="2014" name="Agronomy (Basel)">
        <title>A Draft Genome Sequence for Ensete ventricosum, the Drought-Tolerant Tree Against Hunger.</title>
        <authorList>
            <person name="Harrison J."/>
            <person name="Moore K.A."/>
            <person name="Paszkiewicz K."/>
            <person name="Jones T."/>
            <person name="Grant M."/>
            <person name="Ambacheew D."/>
            <person name="Muzemil S."/>
            <person name="Studholme D.J."/>
        </authorList>
    </citation>
    <scope>NUCLEOTIDE SEQUENCE [LARGE SCALE GENOMIC DNA]</scope>
</reference>
<dbReference type="SUPFAM" id="SSF53067">
    <property type="entry name" value="Actin-like ATPase domain"/>
    <property type="match status" value="1"/>
</dbReference>
<comment type="caution">
    <text evidence="1">The sequence shown here is derived from an EMBL/GenBank/DDBJ whole genome shotgun (WGS) entry which is preliminary data.</text>
</comment>
<dbReference type="EMBL" id="AMZH03001343">
    <property type="protein sequence ID" value="RRT79656.1"/>
    <property type="molecule type" value="Genomic_DNA"/>
</dbReference>
<sequence length="112" mass="12737">MISYHDPCRKGESIYHQKIPLNQQGRSKKHIATLVQTLSSSDNVKVGAEIFFHPEIYNDSFTTPLPAIVDKCIQLSPIDTRRALYKACHSKAEYQEYGASICRTNPVFKGMY</sequence>
<name>A0A444FI66_ENSVE</name>
<dbReference type="InterPro" id="IPR043129">
    <property type="entry name" value="ATPase_NBD"/>
</dbReference>
<organism evidence="1 2">
    <name type="scientific">Ensete ventricosum</name>
    <name type="common">Abyssinian banana</name>
    <name type="synonym">Musa ensete</name>
    <dbReference type="NCBI Taxonomy" id="4639"/>
    <lineage>
        <taxon>Eukaryota</taxon>
        <taxon>Viridiplantae</taxon>
        <taxon>Streptophyta</taxon>
        <taxon>Embryophyta</taxon>
        <taxon>Tracheophyta</taxon>
        <taxon>Spermatophyta</taxon>
        <taxon>Magnoliopsida</taxon>
        <taxon>Liliopsida</taxon>
        <taxon>Zingiberales</taxon>
        <taxon>Musaceae</taxon>
        <taxon>Ensete</taxon>
    </lineage>
</organism>
<proteinExistence type="predicted"/>
<protein>
    <submittedName>
        <fullName evidence="1">Uncharacterized protein</fullName>
    </submittedName>
</protein>